<sequence length="169" mass="17791">MILIDPTARVSPLADIEDSTRGTRIVVGARAVVDAFVKIKPAGGSGDVEIGPECVINSGCVLYTGNGIRMGERVAVAANCTFAPANHEFRRRDIPIREQGFRPSKGGIVIEDDVWIGANCVLLDGAVLREGCVIAAGTIVRGEVAAFSIQGGNPMKVLGWREDTDATDA</sequence>
<evidence type="ECO:0000256" key="2">
    <source>
        <dbReference type="ARBA" id="ARBA00022679"/>
    </source>
</evidence>
<dbReference type="InterPro" id="IPR011004">
    <property type="entry name" value="Trimer_LpxA-like_sf"/>
</dbReference>
<reference evidence="3 4" key="1">
    <citation type="submission" date="2018-02" db="EMBL/GenBank/DDBJ databases">
        <title>Draft Genome of Achromobacter spanius stain 6.</title>
        <authorList>
            <person name="Gunasekera T.S."/>
            <person name="Radwan O."/>
            <person name="Ruiz O.N."/>
        </authorList>
    </citation>
    <scope>NUCLEOTIDE SEQUENCE [LARGE SCALE GENOMIC DNA]</scope>
    <source>
        <strain evidence="3 4">6</strain>
    </source>
</reference>
<dbReference type="GO" id="GO:0008374">
    <property type="term" value="F:O-acyltransferase activity"/>
    <property type="evidence" value="ECO:0007669"/>
    <property type="project" value="TreeGrafter"/>
</dbReference>
<evidence type="ECO:0000313" key="4">
    <source>
        <dbReference type="Proteomes" id="UP000239990"/>
    </source>
</evidence>
<dbReference type="InterPro" id="IPR001451">
    <property type="entry name" value="Hexapep"/>
</dbReference>
<dbReference type="RefSeq" id="WP_104144961.1">
    <property type="nucleotide sequence ID" value="NZ_PREU01000011.1"/>
</dbReference>
<accession>A0A2S5GML1</accession>
<gene>
    <name evidence="3" type="ORF">C4E15_22360</name>
</gene>
<evidence type="ECO:0000313" key="3">
    <source>
        <dbReference type="EMBL" id="PPA74101.1"/>
    </source>
</evidence>
<dbReference type="Pfam" id="PF00132">
    <property type="entry name" value="Hexapep"/>
    <property type="match status" value="1"/>
</dbReference>
<dbReference type="OrthoDB" id="9815592at2"/>
<dbReference type="CDD" id="cd04647">
    <property type="entry name" value="LbH_MAT_like"/>
    <property type="match status" value="1"/>
</dbReference>
<comment type="caution">
    <text evidence="3">The sequence shown here is derived from an EMBL/GenBank/DDBJ whole genome shotgun (WGS) entry which is preliminary data.</text>
</comment>
<dbReference type="PANTHER" id="PTHR23416:SF23">
    <property type="entry name" value="ACETYLTRANSFERASE C18B11.09C-RELATED"/>
    <property type="match status" value="1"/>
</dbReference>
<keyword evidence="2 3" id="KW-0808">Transferase</keyword>
<protein>
    <submittedName>
        <fullName evidence="3">Acetyltransferase</fullName>
    </submittedName>
</protein>
<dbReference type="Gene3D" id="2.160.10.10">
    <property type="entry name" value="Hexapeptide repeat proteins"/>
    <property type="match status" value="1"/>
</dbReference>
<name>A0A2S5GML1_9BURK</name>
<proteinExistence type="inferred from homology"/>
<comment type="similarity">
    <text evidence="1">Belongs to the transferase hexapeptide repeat family.</text>
</comment>
<dbReference type="InterPro" id="IPR051159">
    <property type="entry name" value="Hexapeptide_acetyltransf"/>
</dbReference>
<dbReference type="Proteomes" id="UP000239990">
    <property type="component" value="Unassembled WGS sequence"/>
</dbReference>
<dbReference type="EMBL" id="PREU01000011">
    <property type="protein sequence ID" value="PPA74101.1"/>
    <property type="molecule type" value="Genomic_DNA"/>
</dbReference>
<dbReference type="SUPFAM" id="SSF51161">
    <property type="entry name" value="Trimeric LpxA-like enzymes"/>
    <property type="match status" value="1"/>
</dbReference>
<dbReference type="AlphaFoldDB" id="A0A2S5GML1"/>
<dbReference type="GO" id="GO:0005829">
    <property type="term" value="C:cytosol"/>
    <property type="evidence" value="ECO:0007669"/>
    <property type="project" value="TreeGrafter"/>
</dbReference>
<evidence type="ECO:0000256" key="1">
    <source>
        <dbReference type="ARBA" id="ARBA00007274"/>
    </source>
</evidence>
<dbReference type="PANTHER" id="PTHR23416">
    <property type="entry name" value="SIALIC ACID SYNTHASE-RELATED"/>
    <property type="match status" value="1"/>
</dbReference>
<organism evidence="3 4">
    <name type="scientific">Achromobacter spanius</name>
    <dbReference type="NCBI Taxonomy" id="217203"/>
    <lineage>
        <taxon>Bacteria</taxon>
        <taxon>Pseudomonadati</taxon>
        <taxon>Pseudomonadota</taxon>
        <taxon>Betaproteobacteria</taxon>
        <taxon>Burkholderiales</taxon>
        <taxon>Alcaligenaceae</taxon>
        <taxon>Achromobacter</taxon>
    </lineage>
</organism>